<dbReference type="GO" id="GO:0016887">
    <property type="term" value="F:ATP hydrolysis activity"/>
    <property type="evidence" value="ECO:0007669"/>
    <property type="project" value="InterPro"/>
</dbReference>
<dbReference type="EMBL" id="CVQI01035560">
    <property type="protein sequence ID" value="CRK46331.1"/>
    <property type="molecule type" value="Genomic_DNA"/>
</dbReference>
<evidence type="ECO:0000313" key="4">
    <source>
        <dbReference type="Proteomes" id="UP000044602"/>
    </source>
</evidence>
<feature type="non-terminal residue" evidence="3">
    <location>
        <position position="1"/>
    </location>
</feature>
<evidence type="ECO:0000313" key="5">
    <source>
        <dbReference type="Proteomes" id="UP000045706"/>
    </source>
</evidence>
<dbReference type="Gene3D" id="3.40.50.300">
    <property type="entry name" value="P-loop containing nucleotide triphosphate hydrolases"/>
    <property type="match status" value="1"/>
</dbReference>
<feature type="domain" description="ABC transporter" evidence="1">
    <location>
        <begin position="34"/>
        <end position="94"/>
    </location>
</feature>
<dbReference type="InterPro" id="IPR003439">
    <property type="entry name" value="ABC_transporter-like_ATP-bd"/>
</dbReference>
<keyword evidence="4" id="KW-1185">Reference proteome</keyword>
<proteinExistence type="predicted"/>
<dbReference type="SUPFAM" id="SSF52540">
    <property type="entry name" value="P-loop containing nucleoside triphosphate hydrolases"/>
    <property type="match status" value="1"/>
</dbReference>
<reference evidence="4 5" key="1">
    <citation type="submission" date="2015-05" db="EMBL/GenBank/DDBJ databases">
        <authorList>
            <person name="Fogelqvist Johan"/>
        </authorList>
    </citation>
    <scope>NUCLEOTIDE SEQUENCE [LARGE SCALE GENOMIC DNA]</scope>
    <source>
        <strain evidence="2">VL1</strain>
        <strain evidence="3">VL2</strain>
    </source>
</reference>
<dbReference type="GO" id="GO:0005524">
    <property type="term" value="F:ATP binding"/>
    <property type="evidence" value="ECO:0007669"/>
    <property type="project" value="InterPro"/>
</dbReference>
<dbReference type="AlphaFoldDB" id="A0A0G4NIW8"/>
<dbReference type="InterPro" id="IPR027417">
    <property type="entry name" value="P-loop_NTPase"/>
</dbReference>
<evidence type="ECO:0000313" key="3">
    <source>
        <dbReference type="EMBL" id="CRK46331.1"/>
    </source>
</evidence>
<dbReference type="STRING" id="100787.A0A0G4NIW8"/>
<dbReference type="Proteomes" id="UP000044602">
    <property type="component" value="Unassembled WGS sequence"/>
</dbReference>
<evidence type="ECO:0000313" key="2">
    <source>
        <dbReference type="EMBL" id="CRK34094.1"/>
    </source>
</evidence>
<dbReference type="Pfam" id="PF00005">
    <property type="entry name" value="ABC_tran"/>
    <property type="match status" value="1"/>
</dbReference>
<dbReference type="Proteomes" id="UP000045706">
    <property type="component" value="Unassembled WGS sequence"/>
</dbReference>
<accession>A0A0G4NIW8</accession>
<gene>
    <name evidence="2" type="ORF">BN1708_019407</name>
    <name evidence="3" type="ORF">BN1723_019978</name>
</gene>
<protein>
    <recommendedName>
        <fullName evidence="1">ABC transporter domain-containing protein</fullName>
    </recommendedName>
</protein>
<feature type="non-terminal residue" evidence="3">
    <location>
        <position position="101"/>
    </location>
</feature>
<sequence>QLQQTVASVLQAPLKLGEHFSFGKKEPKPILRSFNGLLNTGELLIVLGRPGSGCSTLLKTITGQLHGLHMDEKSVVHYNGIPQKEMMKEFKGETTYNQEVR</sequence>
<dbReference type="EMBL" id="CVQH01022851">
    <property type="protein sequence ID" value="CRK34094.1"/>
    <property type="molecule type" value="Genomic_DNA"/>
</dbReference>
<organism evidence="3 5">
    <name type="scientific">Verticillium longisporum</name>
    <name type="common">Verticillium dahliae var. longisporum</name>
    <dbReference type="NCBI Taxonomy" id="100787"/>
    <lineage>
        <taxon>Eukaryota</taxon>
        <taxon>Fungi</taxon>
        <taxon>Dikarya</taxon>
        <taxon>Ascomycota</taxon>
        <taxon>Pezizomycotina</taxon>
        <taxon>Sordariomycetes</taxon>
        <taxon>Hypocreomycetidae</taxon>
        <taxon>Glomerellales</taxon>
        <taxon>Plectosphaerellaceae</taxon>
        <taxon>Verticillium</taxon>
    </lineage>
</organism>
<evidence type="ECO:0000259" key="1">
    <source>
        <dbReference type="Pfam" id="PF00005"/>
    </source>
</evidence>
<name>A0A0G4NIW8_VERLO</name>